<accession>A0A645I1G3</accession>
<organism evidence="1">
    <name type="scientific">bioreactor metagenome</name>
    <dbReference type="NCBI Taxonomy" id="1076179"/>
    <lineage>
        <taxon>unclassified sequences</taxon>
        <taxon>metagenomes</taxon>
        <taxon>ecological metagenomes</taxon>
    </lineage>
</organism>
<sequence length="154" mass="17148">MDRRPADLHPSLENRFMDTLPIIPFSSERGEQGGMYVDDAIPMRIHKRCREDGQKACEHDQVNRMLAQQVFERLLKGFSPQRLAIEADGRDSLHPAAPKGLRIGLVAGNQHHLTGKQISVQKRLEVGAASACQYRNTYHSSTRGSSLASTEPST</sequence>
<reference evidence="1" key="1">
    <citation type="submission" date="2019-08" db="EMBL/GenBank/DDBJ databases">
        <authorList>
            <person name="Kucharzyk K."/>
            <person name="Murdoch R.W."/>
            <person name="Higgins S."/>
            <person name="Loffler F."/>
        </authorList>
    </citation>
    <scope>NUCLEOTIDE SEQUENCE</scope>
</reference>
<gene>
    <name evidence="1" type="ORF">SDC9_192698</name>
</gene>
<comment type="caution">
    <text evidence="1">The sequence shown here is derived from an EMBL/GenBank/DDBJ whole genome shotgun (WGS) entry which is preliminary data.</text>
</comment>
<evidence type="ECO:0000313" key="1">
    <source>
        <dbReference type="EMBL" id="MPN45131.1"/>
    </source>
</evidence>
<name>A0A645I1G3_9ZZZZ</name>
<proteinExistence type="predicted"/>
<protein>
    <submittedName>
        <fullName evidence="1">Uncharacterized protein</fullName>
    </submittedName>
</protein>
<dbReference type="EMBL" id="VSSQ01104770">
    <property type="protein sequence ID" value="MPN45131.1"/>
    <property type="molecule type" value="Genomic_DNA"/>
</dbReference>
<dbReference type="AlphaFoldDB" id="A0A645I1G3"/>